<feature type="domain" description="Ketopantoate reductase N-terminal" evidence="1">
    <location>
        <begin position="4"/>
        <end position="33"/>
    </location>
</feature>
<protein>
    <submittedName>
        <fullName evidence="2">2-dehydropantoate 2-reductase N-terminal domain-containing protein</fullName>
    </submittedName>
</protein>
<evidence type="ECO:0000259" key="1">
    <source>
        <dbReference type="Pfam" id="PF02558"/>
    </source>
</evidence>
<dbReference type="InterPro" id="IPR013332">
    <property type="entry name" value="KPR_N"/>
</dbReference>
<proteinExistence type="predicted"/>
<name>A0AAU7QDC8_9GAMM</name>
<dbReference type="AlphaFoldDB" id="A0AAU7QDC8"/>
<dbReference type="Gene3D" id="3.40.50.720">
    <property type="entry name" value="NAD(P)-binding Rossmann-like Domain"/>
    <property type="match status" value="1"/>
</dbReference>
<organism evidence="2">
    <name type="scientific">Acerihabitans sp. KWT182</name>
    <dbReference type="NCBI Taxonomy" id="3157919"/>
    <lineage>
        <taxon>Bacteria</taxon>
        <taxon>Pseudomonadati</taxon>
        <taxon>Pseudomonadota</taxon>
        <taxon>Gammaproteobacteria</taxon>
        <taxon>Enterobacterales</taxon>
        <taxon>Pectobacteriaceae</taxon>
        <taxon>Acerihabitans</taxon>
    </lineage>
</organism>
<gene>
    <name evidence="2" type="ORF">ABK905_02560</name>
</gene>
<evidence type="ECO:0000313" key="2">
    <source>
        <dbReference type="EMBL" id="XBS70186.1"/>
    </source>
</evidence>
<dbReference type="EMBL" id="CP157947">
    <property type="protein sequence ID" value="XBS70186.1"/>
    <property type="molecule type" value="Genomic_DNA"/>
</dbReference>
<reference evidence="2" key="1">
    <citation type="submission" date="2024-06" db="EMBL/GenBank/DDBJ databases">
        <authorList>
            <person name="Coelho C."/>
            <person name="Bento M."/>
            <person name="Garcia E."/>
            <person name="Camelo A."/>
            <person name="Brandao I."/>
            <person name="Espirito Santo C."/>
            <person name="Trovao J."/>
            <person name="Verissimo A."/>
            <person name="Costa J."/>
            <person name="Tiago I."/>
        </authorList>
    </citation>
    <scope>NUCLEOTIDE SEQUENCE</scope>
    <source>
        <strain evidence="2">KWT182</strain>
    </source>
</reference>
<accession>A0AAU7QDC8</accession>
<dbReference type="Pfam" id="PF02558">
    <property type="entry name" value="ApbA"/>
    <property type="match status" value="1"/>
</dbReference>
<sequence length="69" mass="7283">MRMLVVGAGATGGYFGGRLALAGRDVTFLVRAPERRSCAPRACISLRRQASCHCSRSSCQPAKSPGPMT</sequence>